<organism evidence="1 2">
    <name type="scientific">Puccinia graminis f. sp. tritici</name>
    <dbReference type="NCBI Taxonomy" id="56615"/>
    <lineage>
        <taxon>Eukaryota</taxon>
        <taxon>Fungi</taxon>
        <taxon>Dikarya</taxon>
        <taxon>Basidiomycota</taxon>
        <taxon>Pucciniomycotina</taxon>
        <taxon>Pucciniomycetes</taxon>
        <taxon>Pucciniales</taxon>
        <taxon>Pucciniaceae</taxon>
        <taxon>Puccinia</taxon>
    </lineage>
</organism>
<dbReference type="EMBL" id="VDEP01000513">
    <property type="protein sequence ID" value="KAA1064336.1"/>
    <property type="molecule type" value="Genomic_DNA"/>
</dbReference>
<evidence type="ECO:0000313" key="1">
    <source>
        <dbReference type="EMBL" id="KAA1064336.1"/>
    </source>
</evidence>
<gene>
    <name evidence="1" type="ORF">PGTUg99_016271</name>
</gene>
<reference evidence="1 2" key="1">
    <citation type="submission" date="2019-05" db="EMBL/GenBank/DDBJ databases">
        <title>Emergence of the Ug99 lineage of the wheat stem rust pathogen through somatic hybridization.</title>
        <authorList>
            <person name="Li F."/>
            <person name="Upadhyaya N.M."/>
            <person name="Sperschneider J."/>
            <person name="Matny O."/>
            <person name="Nguyen-Phuc H."/>
            <person name="Mago R."/>
            <person name="Raley C."/>
            <person name="Miller M.E."/>
            <person name="Silverstein K.A.T."/>
            <person name="Henningsen E."/>
            <person name="Hirsch C.D."/>
            <person name="Visser B."/>
            <person name="Pretorius Z.A."/>
            <person name="Steffenson B.J."/>
            <person name="Schwessinger B."/>
            <person name="Dodds P.N."/>
            <person name="Figueroa M."/>
        </authorList>
    </citation>
    <scope>NUCLEOTIDE SEQUENCE [LARGE SCALE GENOMIC DNA]</scope>
    <source>
        <strain evidence="1 2">Ug99</strain>
    </source>
</reference>
<dbReference type="AlphaFoldDB" id="A0A5B0LJU3"/>
<sequence length="83" mass="9411">MLSPDYQQHIPIASYVTKNNDAFKFTPAQLKHLQATDNACGFSQYMTQVTKAVDPAHAPDFREQCMIFMEMFQGSSPDMNLGY</sequence>
<proteinExistence type="predicted"/>
<accession>A0A5B0LJU3</accession>
<evidence type="ECO:0000313" key="2">
    <source>
        <dbReference type="Proteomes" id="UP000325313"/>
    </source>
</evidence>
<comment type="caution">
    <text evidence="1">The sequence shown here is derived from an EMBL/GenBank/DDBJ whole genome shotgun (WGS) entry which is preliminary data.</text>
</comment>
<name>A0A5B0LJU3_PUCGR</name>
<protein>
    <submittedName>
        <fullName evidence="1">Uncharacterized protein</fullName>
    </submittedName>
</protein>
<dbReference type="Proteomes" id="UP000325313">
    <property type="component" value="Unassembled WGS sequence"/>
</dbReference>